<reference evidence="2 3" key="1">
    <citation type="submission" date="2020-03" db="EMBL/GenBank/DDBJ databases">
        <title>Complete genome of Arcanobacterium buesumensis sp. nov. strain 2701.</title>
        <authorList>
            <person name="Borowiak M."/>
            <person name="Alssahen M."/>
            <person name="Laemmler C."/>
            <person name="Malorny B."/>
            <person name="Hassan A."/>
            <person name="Prenger-Berninghoff E."/>
            <person name="Ploetz M."/>
            <person name="Abdulmawjood A."/>
        </authorList>
    </citation>
    <scope>NUCLEOTIDE SEQUENCE [LARGE SCALE GENOMIC DNA]</scope>
    <source>
        <strain evidence="2 3">2701</strain>
    </source>
</reference>
<feature type="domain" description="NYN" evidence="1">
    <location>
        <begin position="145"/>
        <end position="202"/>
    </location>
</feature>
<evidence type="ECO:0000313" key="3">
    <source>
        <dbReference type="Proteomes" id="UP000502298"/>
    </source>
</evidence>
<dbReference type="GO" id="GO:0004540">
    <property type="term" value="F:RNA nuclease activity"/>
    <property type="evidence" value="ECO:0007669"/>
    <property type="project" value="InterPro"/>
</dbReference>
<dbReference type="Gene3D" id="3.40.50.1010">
    <property type="entry name" value="5'-nuclease"/>
    <property type="match status" value="1"/>
</dbReference>
<name>A0A6H2ENE5_9ACTO</name>
<organism evidence="2 3">
    <name type="scientific">Arcanobacterium buesumense</name>
    <dbReference type="NCBI Taxonomy" id="2722751"/>
    <lineage>
        <taxon>Bacteria</taxon>
        <taxon>Bacillati</taxon>
        <taxon>Actinomycetota</taxon>
        <taxon>Actinomycetes</taxon>
        <taxon>Actinomycetales</taxon>
        <taxon>Actinomycetaceae</taxon>
        <taxon>Arcanobacterium</taxon>
    </lineage>
</organism>
<evidence type="ECO:0000313" key="2">
    <source>
        <dbReference type="EMBL" id="QJC22572.1"/>
    </source>
</evidence>
<dbReference type="Pfam" id="PF01936">
    <property type="entry name" value="NYN"/>
    <property type="match status" value="1"/>
</dbReference>
<dbReference type="EMBL" id="CP050804">
    <property type="protein sequence ID" value="QJC22572.1"/>
    <property type="molecule type" value="Genomic_DNA"/>
</dbReference>
<keyword evidence="3" id="KW-1185">Reference proteome</keyword>
<dbReference type="InterPro" id="IPR021139">
    <property type="entry name" value="NYN"/>
</dbReference>
<sequence length="250" mass="28912">MGLQRRTLTHATRPIVTAILVDGGFYRRRAYSLFGDKTEKDRADELLKYCHRHISKSRSSLYRIFYYDCPPSDKVFYHPLLKKQVDLRKTDKYRWSTNFFEELTKKRKVALRLGEELETQSGYRLRPVILKKLLAGRIAIEDLSERDFELDIVQKDVDMRIGLDIASLAERQFANQIIMISGDSDFVPAAKHARRSGIDFILDPMWAKIAPSLSEHVDGIRQCVLPPPDNLDDPLHVKVDSEEADFDDEA</sequence>
<dbReference type="CDD" id="cd18722">
    <property type="entry name" value="PIN_NicB-like"/>
    <property type="match status" value="1"/>
</dbReference>
<dbReference type="RefSeq" id="WP_168918494.1">
    <property type="nucleotide sequence ID" value="NZ_CP050804.1"/>
</dbReference>
<proteinExistence type="predicted"/>
<gene>
    <name evidence="2" type="ORF">HC352_08710</name>
</gene>
<dbReference type="AlphaFoldDB" id="A0A6H2ENE5"/>
<protein>
    <submittedName>
        <fullName evidence="2">NYN domain-containing protein</fullName>
    </submittedName>
</protein>
<dbReference type="KEGG" id="arca:HC352_08710"/>
<dbReference type="Proteomes" id="UP000502298">
    <property type="component" value="Chromosome"/>
</dbReference>
<evidence type="ECO:0000259" key="1">
    <source>
        <dbReference type="Pfam" id="PF01936"/>
    </source>
</evidence>
<accession>A0A6H2ENE5</accession>